<accession>A0A267G775</accession>
<name>A0A267G775_9PLAT</name>
<dbReference type="PANTHER" id="PTHR22605">
    <property type="entry name" value="RZ-TYPE DOMAIN-CONTAINING PROTEIN"/>
    <property type="match status" value="1"/>
</dbReference>
<feature type="compositionally biased region" description="Basic and acidic residues" evidence="2">
    <location>
        <begin position="426"/>
        <end position="437"/>
    </location>
</feature>
<feature type="compositionally biased region" description="Basic and acidic residues" evidence="2">
    <location>
        <begin position="210"/>
        <end position="406"/>
    </location>
</feature>
<dbReference type="EMBL" id="NIVC01000509">
    <property type="protein sequence ID" value="PAA81871.1"/>
    <property type="molecule type" value="Genomic_DNA"/>
</dbReference>
<reference evidence="4 5" key="1">
    <citation type="submission" date="2017-06" db="EMBL/GenBank/DDBJ databases">
        <title>A platform for efficient transgenesis in Macrostomum lignano, a flatworm model organism for stem cell research.</title>
        <authorList>
            <person name="Berezikov E."/>
        </authorList>
    </citation>
    <scope>NUCLEOTIDE SEQUENCE [LARGE SCALE GENOMIC DNA]</scope>
    <source>
        <strain evidence="4">DV1</strain>
        <tissue evidence="4">Whole organism</tissue>
    </source>
</reference>
<dbReference type="SMART" id="SM00382">
    <property type="entry name" value="AAA"/>
    <property type="match status" value="2"/>
</dbReference>
<comment type="caution">
    <text evidence="4">The sequence shown here is derived from an EMBL/GenBank/DDBJ whole genome shotgun (WGS) entry which is preliminary data.</text>
</comment>
<feature type="compositionally biased region" description="Polar residues" evidence="2">
    <location>
        <begin position="407"/>
        <end position="420"/>
    </location>
</feature>
<evidence type="ECO:0000313" key="4">
    <source>
        <dbReference type="EMBL" id="PAA81871.1"/>
    </source>
</evidence>
<sequence length="3323" mass="380326">MSSCGHLFESLRKRCSNCNTEQKKITGKFCSKCGQSENCNIVCPECQDAVPLTKCRHSGSQWQKICAKCGEGWDSLDSAFCCHCPTKGNFIYFCKLCPVEATVSDPRSILTQSQGQSDVFSSVQSVPANNEVTNPKFKVAGLQVAGMCGSIAKNTLPESATYSLTVDQAAIKPRESDMHANLRLVETTEQQRRSPQSMDEQRRGSQSMDEQNRDPHNMDERSRGPQSMDEKNRDPHNMDERSRDPHNMDERSRGPQSMDEKNRDPHNMDERSRGPQSMDEKNRDPHNMDERSRGSQSMDEKNRDPHNMDERSRGPQNMDEQRRDPHSIDERSRNSQSMDEQRRDPHSMDERNKGQQSMDERSKGPQSMDEQRRDPHSMDERSKGPQSMDEQRRDPQSMDQRKDEQPTRNTQNPIISSKYHQLTCEHPSKSWSDRRNSNELNLRGSRSQISEQEPYCSQEDRPGERSRSAAKRQLQNEIQRRFPEEKIFPMKVRFHILNESFSFNPENDKVIIVFSHEKLGGGSAAHSPFEIDSTCMALSQWKDSQEKVHKLTEVCYEFFLPQSAFSGKWNAEYEYSVKRKRANGHSYVEESLLHSDSRHQKAGISKRVVSDFTIKFDGIVSGNNLAPVFEKDQHSSEYYRMMLEQLTKCAVRELSERTLSPTTVVPEFEWAMHRLEDSEISTATSIKEQTVRSFVEQVMAAPSKHGFLTTAQKSTEDWKNSLELLRLCVERGGCFSTQMRLLGLRQDRAAQLLQGLLPPLDYASENNGKATRRHDRALKNLFNYVMTTESFFFELLFAIPAYHLLVLKVDPADSDLRRYKFEESRFPQFCGFEENRQVGFFKKNRYDYGRVEHFLAEYSKVDPLLCRFFAAIAHFDYINDFLTLRNVPALVKLATLQSLTSDSKKLKAVSEAAPSVIGSLQESPSGLTDFELKQCLLITRSMRNRVLSVDNVELYLQLVDCMLSCELENLRRGDKKKKEDIKELNESLEKLEESFRARKSSPQPFGYETLESLIRNFNNSFRQINQSDCTENLSKCLQKYFTRLLQYFEKETLLNFFNTSSTFGIMQPCATICLLNSLLETPKKHLENSGSLKTAFEKLFEQSKRTPQIYSVLSGVVCDTAKSFRSSNSNDNDRIDFLPELKFLIEWPIAACLLDFLEREEFNQKMSDDAKAVLDSCQSAASEISRQLSELTSIRFGAVDYLLNSRTQFETLFKQLKIRTDVPTQLNNLNGLKQEADKRIALLNGFVEFVQTSTDTAFVDMEQFKERLSVDSLRNRQIAELAEKPAKNLHMALIRDLVAEDLMSSSISFLERSRDSRTVKEVFNRLVESRYKDSQQKLSLTEILGCLKTAEDDWARYVRALITGNATLADAKRLLGNLLSDDQRENLDTEITIFLQYCSNITESRRTDVIKKLSAAEEMRKFCKVASALQDFSETFSIEITQDEGLFSTAKTLRTQLMDDQPIKEIRPGNLTSRYGLLENLYREPMLADFIEEICESRQFFTWVRENFKEEELNSFLEHAMIELVDSGESEQEKVQLFVSVAKDFASIIYRIPSHSKNLNELINLVKPILDVSRQKPNILQHLKETRARLQFLKDVKENQGSVEKTTLQKIESILTNGVIEIGCLVSFNEPFQLIMPTGDGKKQCELDDIKNLQSKLMLLAGEGCGKRQQLERFVNLMESAFQLVDAYKAFKLHCCVLCEKIAIKVKLMPESETNVSIELRYCNPHKVIKYKYEDIKDGLISLSNIFKDCLDEWLKLIATVRTEHTHLNFFSLQQIKFLQTTLASIFSSAKGIESLDSQTAHLLHFIFPNCDESVVNKSVARVITERAKGSAGSVHDESSIQKIQSALTNEGYDEKTIDQTVQILFRNPEVAAKNIDELIEQATDLAGKVEKDFISQAEKQRESNWKTADQDLIAAQIGNLPAHEAFRKLWKIYLHNIHSSHSDFLSFYDVNLFLSTLASQENSRSRKQKLNDEFAKAFKTGKPVSLSLQSEKHLLAAVYLFKEAFSRLPQMEEVLCCSEHTAEEDLIVFLHRAILDSDPKSLYIIINADKLPNYLSVVAEEQFNRLMNRVNGRIQSHVFVIFGLERKKQFPFCNCLSSYAQEFSTQSLKKNELQKFVEGFLADAENMQNNNFLWISSDRSGMGKSLLCENISAWRGCPKPLVFCCSGAHLSADELYQFFLNSANEDSPVFFHLDIAREVQTGFDSCITQLAIFGAIVNSNGFVWRRKPKDLYLLEHSENKRVASRFQVLNLLPRVNCLTPAQFLEEAMHSLKTFVPTELILFTERIDQYKAIASSMSSAGASSILRSLISHCGVNGPSWLELINFSRFYQTQFNDMEKSVFCSDLVERDLPGFKDFVLRLLLLMSKDFSTRSIDCSDESGASGADKEESVSAFQLRRHWEQEPHPYLLFNEDGQSFTFFGFTIDKQGNLVDSNTGQVLQKEMIKRQLRDGLVAQQVPINEKFDDLSRAEKISRMRMVFGFAESRDFQDPDKSYELTMDNVKKILAIYMRFRSKIPVVLMGETGCGKTKLVEFLARIIQPKFDSKAIRPENMRVLKVHGGVTLDDIEKAVSDAEKLSEENYEKPIGQRSRYTILFFDEVNTTSFVGLIKEIMLDGRINGRKINFESGLRCVAACNPYRKHPISTINRLENSGLGYRVRREETQDKFGDIPMRHLVYRVKPLPLSLTCVLWDFGNLSEEAEEKYIERMISSRLENVEKQKLTTVISVAQKFMRQMNDETKYVSLREVEREIQLFHWILCGDLIRKYQEKCSGDSSLSRFDISAIISVSICYLSRLPRDQKVPFFKVFKALKISKSPVELTSMIKEFQGTLIHDIRLPSTLAVNDALRENVFMMAISISLRIPMFLVGKPGSSKSISKAIVTSNMLGSNSSGNEFRKLPSTDMVSFQCSPWSTSEDIIKVFSECAHKQKNFKDSDFVPVVVLDEIGLAEDSPKMPLKVLHPLLEDGVLVSSEVGDSVSQRLCRKVGFVGISNWALDPAKMNRGLYLLRDVPTHEDLIETAKGICKKRVEPIGKYLEPLTRFYLKIFCEPNIEREFFGLRDYFSLLKYLLKESQERRVIGDNQVAKALLRNFSGLDKFDPVQFYCSTNGSIQADLDDYSPLSDALHSTGPDQRYLLLIAENYSGVKLLKQLLSNVELKIIFGSSFPKDQEYTTVCKTINRIKICMERGSTIVLMNLEALYESLYDVLNLCYEESSGNRFVDLGLGTHRLKSRVNANFRIIVVADDRTVNEKFPIPLINRLEKHKLTSQALMYPQKREFCAKQRTWAEGFSQGEKLAGVFVGFHEDMIPSLSLEVDASETNACRCYS</sequence>
<dbReference type="Gene3D" id="3.40.50.300">
    <property type="entry name" value="P-loop containing nucleotide triphosphate hydrolases"/>
    <property type="match status" value="2"/>
</dbReference>
<dbReference type="PANTHER" id="PTHR22605:SF16">
    <property type="entry name" value="E3 UBIQUITIN-PROTEIN LIGASE RNF213"/>
    <property type="match status" value="1"/>
</dbReference>
<feature type="compositionally biased region" description="Basic and acidic residues" evidence="2">
    <location>
        <begin position="458"/>
        <end position="467"/>
    </location>
</feature>
<evidence type="ECO:0000256" key="2">
    <source>
        <dbReference type="SAM" id="MobiDB-lite"/>
    </source>
</evidence>
<feature type="coiled-coil region" evidence="1">
    <location>
        <begin position="967"/>
        <end position="1001"/>
    </location>
</feature>
<dbReference type="Proteomes" id="UP000215902">
    <property type="component" value="Unassembled WGS sequence"/>
</dbReference>
<dbReference type="InterPro" id="IPR003593">
    <property type="entry name" value="AAA+_ATPase"/>
</dbReference>
<organism evidence="4 5">
    <name type="scientific">Macrostomum lignano</name>
    <dbReference type="NCBI Taxonomy" id="282301"/>
    <lineage>
        <taxon>Eukaryota</taxon>
        <taxon>Metazoa</taxon>
        <taxon>Spiralia</taxon>
        <taxon>Lophotrochozoa</taxon>
        <taxon>Platyhelminthes</taxon>
        <taxon>Rhabditophora</taxon>
        <taxon>Macrostomorpha</taxon>
        <taxon>Macrostomida</taxon>
        <taxon>Macrostomidae</taxon>
        <taxon>Macrostomum</taxon>
    </lineage>
</organism>
<protein>
    <recommendedName>
        <fullName evidence="3">AAA+ ATPase domain-containing protein</fullName>
    </recommendedName>
</protein>
<feature type="compositionally biased region" description="Polar residues" evidence="2">
    <location>
        <begin position="438"/>
        <end position="451"/>
    </location>
</feature>
<dbReference type="GO" id="GO:0016887">
    <property type="term" value="F:ATP hydrolysis activity"/>
    <property type="evidence" value="ECO:0007669"/>
    <property type="project" value="InterPro"/>
</dbReference>
<feature type="domain" description="AAA+ ATPase" evidence="3">
    <location>
        <begin position="2513"/>
        <end position="2685"/>
    </location>
</feature>
<dbReference type="InterPro" id="IPR031248">
    <property type="entry name" value="RNF213"/>
</dbReference>
<keyword evidence="1" id="KW-0175">Coiled coil</keyword>
<feature type="domain" description="AAA+ ATPase" evidence="3">
    <location>
        <begin position="2858"/>
        <end position="3016"/>
    </location>
</feature>
<dbReference type="GO" id="GO:0004842">
    <property type="term" value="F:ubiquitin-protein transferase activity"/>
    <property type="evidence" value="ECO:0007669"/>
    <property type="project" value="InterPro"/>
</dbReference>
<dbReference type="CDD" id="cd00009">
    <property type="entry name" value="AAA"/>
    <property type="match status" value="1"/>
</dbReference>
<dbReference type="SUPFAM" id="SSF52540">
    <property type="entry name" value="P-loop containing nucleoside triphosphate hydrolases"/>
    <property type="match status" value="2"/>
</dbReference>
<dbReference type="InterPro" id="IPR027417">
    <property type="entry name" value="P-loop_NTPase"/>
</dbReference>
<proteinExistence type="predicted"/>
<feature type="compositionally biased region" description="Polar residues" evidence="2">
    <location>
        <begin position="193"/>
        <end position="209"/>
    </location>
</feature>
<gene>
    <name evidence="4" type="ORF">BOX15_Mlig023494g1</name>
</gene>
<evidence type="ECO:0000313" key="5">
    <source>
        <dbReference type="Proteomes" id="UP000215902"/>
    </source>
</evidence>
<dbReference type="OrthoDB" id="2400221at2759"/>
<dbReference type="STRING" id="282301.A0A267G775"/>
<evidence type="ECO:0000256" key="1">
    <source>
        <dbReference type="SAM" id="Coils"/>
    </source>
</evidence>
<evidence type="ECO:0000259" key="3">
    <source>
        <dbReference type="SMART" id="SM00382"/>
    </source>
</evidence>
<keyword evidence="5" id="KW-1185">Reference proteome</keyword>
<feature type="region of interest" description="Disordered" evidence="2">
    <location>
        <begin position="185"/>
        <end position="474"/>
    </location>
</feature>